<dbReference type="Proteomes" id="UP000003494">
    <property type="component" value="Unassembled WGS sequence"/>
</dbReference>
<dbReference type="STRING" id="626523.GCWU000342_00277"/>
<gene>
    <name evidence="1" type="ORF">GCWU000342_00277</name>
</gene>
<protein>
    <submittedName>
        <fullName evidence="1">Uncharacterized protein</fullName>
    </submittedName>
</protein>
<dbReference type="HOGENOM" id="CLU_1552134_0_0_9"/>
<evidence type="ECO:0000313" key="1">
    <source>
        <dbReference type="EMBL" id="EEP28928.1"/>
    </source>
</evidence>
<name>C4G8I1_9FIRM</name>
<keyword evidence="2" id="KW-1185">Reference proteome</keyword>
<dbReference type="EMBL" id="ACIP02000001">
    <property type="protein sequence ID" value="EEP28928.1"/>
    <property type="molecule type" value="Genomic_DNA"/>
</dbReference>
<sequence length="177" mass="20756">MNRRSKMGLFDMFLGKKEVPLDQARSDGNKAKMREIFDKNVESGADYKLVYAYSEDVRGANFAVLRTVSYKYRSFIVGYRESDLSLAFLEVSPDLNQSGEVHIYRPNEVKKTNFIKMVGSYYLQYGSAIKKEFFNFFVPETIGDIVNLDWYDEETFTYVDQRNEHSGWVAFWGRFCR</sequence>
<evidence type="ECO:0000313" key="2">
    <source>
        <dbReference type="Proteomes" id="UP000003494"/>
    </source>
</evidence>
<dbReference type="AlphaFoldDB" id="C4G8I1"/>
<organism evidence="1 2">
    <name type="scientific">Shuttleworthella satelles DSM 14600</name>
    <dbReference type="NCBI Taxonomy" id="626523"/>
    <lineage>
        <taxon>Bacteria</taxon>
        <taxon>Bacillati</taxon>
        <taxon>Bacillota</taxon>
        <taxon>Clostridia</taxon>
        <taxon>Lachnospirales</taxon>
        <taxon>Lachnospiraceae</taxon>
        <taxon>Shuttleworthella</taxon>
    </lineage>
</organism>
<comment type="caution">
    <text evidence="1">The sequence shown here is derived from an EMBL/GenBank/DDBJ whole genome shotgun (WGS) entry which is preliminary data.</text>
</comment>
<accession>C4G8I1</accession>
<proteinExistence type="predicted"/>
<reference evidence="1" key="1">
    <citation type="submission" date="2009-04" db="EMBL/GenBank/DDBJ databases">
        <authorList>
            <person name="Weinstock G."/>
            <person name="Sodergren E."/>
            <person name="Clifton S."/>
            <person name="Fulton L."/>
            <person name="Fulton B."/>
            <person name="Courtney L."/>
            <person name="Fronick C."/>
            <person name="Harrison M."/>
            <person name="Strong C."/>
            <person name="Farmer C."/>
            <person name="Delahaunty K."/>
            <person name="Markovic C."/>
            <person name="Hall O."/>
            <person name="Minx P."/>
            <person name="Tomlinson C."/>
            <person name="Mitreva M."/>
            <person name="Nelson J."/>
            <person name="Hou S."/>
            <person name="Wollam A."/>
            <person name="Pepin K.H."/>
            <person name="Johnson M."/>
            <person name="Bhonagiri V."/>
            <person name="Nash W.E."/>
            <person name="Warren W."/>
            <person name="Chinwalla A."/>
            <person name="Mardis E.R."/>
            <person name="Wilson R.K."/>
        </authorList>
    </citation>
    <scope>NUCLEOTIDE SEQUENCE [LARGE SCALE GENOMIC DNA]</scope>
    <source>
        <strain evidence="1">DSM 14600</strain>
    </source>
</reference>
<dbReference type="eggNOG" id="ENOG502ZBSG">
    <property type="taxonomic scope" value="Bacteria"/>
</dbReference>